<feature type="domain" description="DinB-like" evidence="5">
    <location>
        <begin position="36"/>
        <end position="168"/>
    </location>
</feature>
<dbReference type="InterPro" id="IPR023774">
    <property type="entry name" value="Put_metal_dep_hydrolase_YfiT"/>
</dbReference>
<evidence type="ECO:0000256" key="3">
    <source>
        <dbReference type="ARBA" id="ARBA00022801"/>
    </source>
</evidence>
<keyword evidence="7" id="KW-1185">Reference proteome</keyword>
<keyword evidence="2" id="KW-0479">Metal-binding</keyword>
<evidence type="ECO:0000259" key="5">
    <source>
        <dbReference type="Pfam" id="PF12867"/>
    </source>
</evidence>
<dbReference type="RefSeq" id="WP_092790517.1">
    <property type="nucleotide sequence ID" value="NZ_FOPC01000004.1"/>
</dbReference>
<dbReference type="OrthoDB" id="9796039at2"/>
<dbReference type="HAMAP" id="MF_01256">
    <property type="entry name" value="YfiT_hydrol"/>
    <property type="match status" value="1"/>
</dbReference>
<evidence type="ECO:0000256" key="4">
    <source>
        <dbReference type="ARBA" id="ARBA00022833"/>
    </source>
</evidence>
<name>A0A1I2SHE7_9BACT</name>
<dbReference type="AlphaFoldDB" id="A0A1I2SHE7"/>
<evidence type="ECO:0000313" key="7">
    <source>
        <dbReference type="Proteomes" id="UP000199642"/>
    </source>
</evidence>
<keyword evidence="4" id="KW-0862">Zinc</keyword>
<dbReference type="InterPro" id="IPR024775">
    <property type="entry name" value="DinB-like"/>
</dbReference>
<reference evidence="7" key="1">
    <citation type="submission" date="2016-10" db="EMBL/GenBank/DDBJ databases">
        <authorList>
            <person name="Varghese N."/>
            <person name="Submissions S."/>
        </authorList>
    </citation>
    <scope>NUCLEOTIDE SEQUENCE [LARGE SCALE GENOMIC DNA]</scope>
    <source>
        <strain evidence="7">DSM 19315</strain>
    </source>
</reference>
<evidence type="ECO:0000256" key="2">
    <source>
        <dbReference type="ARBA" id="ARBA00022723"/>
    </source>
</evidence>
<organism evidence="6 7">
    <name type="scientific">Algoriphagus hitonicola</name>
    <dbReference type="NCBI Taxonomy" id="435880"/>
    <lineage>
        <taxon>Bacteria</taxon>
        <taxon>Pseudomonadati</taxon>
        <taxon>Bacteroidota</taxon>
        <taxon>Cytophagia</taxon>
        <taxon>Cytophagales</taxon>
        <taxon>Cyclobacteriaceae</taxon>
        <taxon>Algoriphagus</taxon>
    </lineage>
</organism>
<keyword evidence="1" id="KW-0963">Cytoplasm</keyword>
<dbReference type="GO" id="GO:0046872">
    <property type="term" value="F:metal ion binding"/>
    <property type="evidence" value="ECO:0007669"/>
    <property type="project" value="UniProtKB-KW"/>
</dbReference>
<dbReference type="GO" id="GO:0016787">
    <property type="term" value="F:hydrolase activity"/>
    <property type="evidence" value="ECO:0007669"/>
    <property type="project" value="UniProtKB-KW"/>
</dbReference>
<gene>
    <name evidence="6" type="ORF">SAMN04487988_104284</name>
</gene>
<dbReference type="NCBIfam" id="NF009807">
    <property type="entry name" value="PRK13291.1"/>
    <property type="match status" value="1"/>
</dbReference>
<dbReference type="Gene3D" id="1.20.120.450">
    <property type="entry name" value="dinb family like domain"/>
    <property type="match status" value="1"/>
</dbReference>
<evidence type="ECO:0000313" key="6">
    <source>
        <dbReference type="EMBL" id="SFG52204.1"/>
    </source>
</evidence>
<keyword evidence="3" id="KW-0378">Hydrolase</keyword>
<proteinExistence type="inferred from homology"/>
<dbReference type="EMBL" id="FOPC01000004">
    <property type="protein sequence ID" value="SFG52204.1"/>
    <property type="molecule type" value="Genomic_DNA"/>
</dbReference>
<evidence type="ECO:0000256" key="1">
    <source>
        <dbReference type="ARBA" id="ARBA00022490"/>
    </source>
</evidence>
<dbReference type="SUPFAM" id="SSF109854">
    <property type="entry name" value="DinB/YfiT-like putative metalloenzymes"/>
    <property type="match status" value="1"/>
</dbReference>
<dbReference type="InterPro" id="IPR034660">
    <property type="entry name" value="DinB/YfiT-like"/>
</dbReference>
<dbReference type="STRING" id="435880.SAMN04487988_104284"/>
<protein>
    <submittedName>
        <fullName evidence="6">DinB superfamily protein</fullName>
    </submittedName>
</protein>
<dbReference type="Pfam" id="PF12867">
    <property type="entry name" value="DinB_2"/>
    <property type="match status" value="1"/>
</dbReference>
<sequence>MTDIEFLKYPIGKFKLPSPPTEDTLKEAIESIHSLPNLLEQAVISLDDSKLDTPYRPGGWTVRQVVHHLADSHMNAYIRFKLALTEENPTIKPYDESAWAALPDSQLSILPSLEIVKCTHFKWSFLMENMSKQDFNRTYFHPENNNSPKLSEVTHMYSWHGTHHLAHIQHLALRNNWLTQ</sequence>
<dbReference type="Proteomes" id="UP000199642">
    <property type="component" value="Unassembled WGS sequence"/>
</dbReference>
<accession>A0A1I2SHE7</accession>